<dbReference type="AlphaFoldDB" id="A0A7W8XJ57"/>
<dbReference type="Proteomes" id="UP000528824">
    <property type="component" value="Unassembled WGS sequence"/>
</dbReference>
<dbReference type="EMBL" id="JACHBC010000014">
    <property type="protein sequence ID" value="MBB5563771.1"/>
    <property type="molecule type" value="Genomic_DNA"/>
</dbReference>
<keyword evidence="2" id="KW-1185">Reference proteome</keyword>
<name>A0A7W8XJ57_9HYPH</name>
<gene>
    <name evidence="1" type="ORF">GGI59_005470</name>
</gene>
<comment type="caution">
    <text evidence="1">The sequence shown here is derived from an EMBL/GenBank/DDBJ whole genome shotgun (WGS) entry which is preliminary data.</text>
</comment>
<evidence type="ECO:0000313" key="2">
    <source>
        <dbReference type="Proteomes" id="UP000528824"/>
    </source>
</evidence>
<dbReference type="Pfam" id="PF07505">
    <property type="entry name" value="DUF5131"/>
    <property type="match status" value="1"/>
</dbReference>
<dbReference type="InterPro" id="IPR011101">
    <property type="entry name" value="DUF5131"/>
</dbReference>
<protein>
    <submittedName>
        <fullName evidence="1">Protein gp37</fullName>
    </submittedName>
</protein>
<proteinExistence type="predicted"/>
<reference evidence="1 2" key="1">
    <citation type="submission" date="2020-08" db="EMBL/GenBank/DDBJ databases">
        <title>Genomic Encyclopedia of Type Strains, Phase IV (KMG-V): Genome sequencing to study the core and pangenomes of soil and plant-associated prokaryotes.</title>
        <authorList>
            <person name="Whitman W."/>
        </authorList>
    </citation>
    <scope>NUCLEOTIDE SEQUENCE [LARGE SCALE GENOMIC DNA]</scope>
    <source>
        <strain evidence="1 2">SEMIA 4034</strain>
    </source>
</reference>
<sequence>MAMNSTIEWTDHTFNPWTGCTNISPGCDHCYAEAWSKRSGQVKWGNSPRKRTTDSYWRSPHIWQRKAAEFAAAHGRRQRVFCASLADVFDNQADPAWRIDLFKVIRATPSLDWQLLTKRPQNIKKMLPPDWGATGYSNVWLGFTAEDQVRFDQRKHFINEVPAQVWFVSYEPAIGPLRISEADPKPDWLISGGESGPGARPMKCSWVRDIIEDCDALGIAAFHKQWGAPGNNPLVQEKGISPAEIKDIDPFGKGGGLLDGRLIRHFPAGDKKNVNAA</sequence>
<evidence type="ECO:0000313" key="1">
    <source>
        <dbReference type="EMBL" id="MBB5563771.1"/>
    </source>
</evidence>
<accession>A0A7W8XJ57</accession>
<organism evidence="1 2">
    <name type="scientific">Rhizobium lentis</name>
    <dbReference type="NCBI Taxonomy" id="1138194"/>
    <lineage>
        <taxon>Bacteria</taxon>
        <taxon>Pseudomonadati</taxon>
        <taxon>Pseudomonadota</taxon>
        <taxon>Alphaproteobacteria</taxon>
        <taxon>Hyphomicrobiales</taxon>
        <taxon>Rhizobiaceae</taxon>
        <taxon>Rhizobium/Agrobacterium group</taxon>
        <taxon>Rhizobium</taxon>
    </lineage>
</organism>
<dbReference type="RefSeq" id="WP_183934936.1">
    <property type="nucleotide sequence ID" value="NZ_JACHBB010000018.1"/>
</dbReference>